<sequence>MDSPAYRASLDLCVSFTPAGHIRSNAATKSVENGLTCFERTVPLSTQQMAFAAFEKVKFDQLLIAMLTRKLLTSEWFQAETLIYNRTTLDGVNVPAVEIVFSLNKNFRREKHEWIYNEASKVIALMTQWTSFPYPLAALKLFSAPIRASSHSALGLITLQDRLVEHPSYTLAHVSLIHSVILQWLSGIVSMSSADESCFTFTFSLAAGEISLERVRPGTALTVVYAWPESDCNKRRYDASDFA</sequence>
<dbReference type="AlphaFoldDB" id="A0A0D6MAX1"/>
<evidence type="ECO:0000313" key="1">
    <source>
        <dbReference type="EMBL" id="EPB79836.1"/>
    </source>
</evidence>
<reference evidence="1 2" key="1">
    <citation type="submission" date="2013-05" db="EMBL/GenBank/DDBJ databases">
        <title>Draft genome of the parasitic nematode Anyclostoma ceylanicum.</title>
        <authorList>
            <person name="Mitreva M."/>
        </authorList>
    </citation>
    <scope>NUCLEOTIDE SEQUENCE [LARGE SCALE GENOMIC DNA]</scope>
</reference>
<evidence type="ECO:0000313" key="2">
    <source>
        <dbReference type="Proteomes" id="UP000054495"/>
    </source>
</evidence>
<dbReference type="InterPro" id="IPR027268">
    <property type="entry name" value="Peptidase_M4/M1_CTD_sf"/>
</dbReference>
<proteinExistence type="predicted"/>
<name>A0A0D6MAX1_9BILA</name>
<keyword evidence="2" id="KW-1185">Reference proteome</keyword>
<dbReference type="Gene3D" id="1.10.390.10">
    <property type="entry name" value="Neutral Protease Domain 2"/>
    <property type="match status" value="1"/>
</dbReference>
<dbReference type="Proteomes" id="UP000054495">
    <property type="component" value="Unassembled WGS sequence"/>
</dbReference>
<dbReference type="EMBL" id="KE124788">
    <property type="protein sequence ID" value="EPB79836.1"/>
    <property type="molecule type" value="Genomic_DNA"/>
</dbReference>
<gene>
    <name evidence="1" type="ORF">ANCCEY_01047</name>
</gene>
<protein>
    <submittedName>
        <fullName evidence="1">Uncharacterized protein</fullName>
    </submittedName>
</protein>
<accession>A0A0D6MAX1</accession>
<organism evidence="1 2">
    <name type="scientific">Ancylostoma ceylanicum</name>
    <dbReference type="NCBI Taxonomy" id="53326"/>
    <lineage>
        <taxon>Eukaryota</taxon>
        <taxon>Metazoa</taxon>
        <taxon>Ecdysozoa</taxon>
        <taxon>Nematoda</taxon>
        <taxon>Chromadorea</taxon>
        <taxon>Rhabditida</taxon>
        <taxon>Rhabditina</taxon>
        <taxon>Rhabditomorpha</taxon>
        <taxon>Strongyloidea</taxon>
        <taxon>Ancylostomatidae</taxon>
        <taxon>Ancylostomatinae</taxon>
        <taxon>Ancylostoma</taxon>
    </lineage>
</organism>